<dbReference type="PROSITE" id="PS50297">
    <property type="entry name" value="ANK_REP_REGION"/>
    <property type="match status" value="2"/>
</dbReference>
<dbReference type="AlphaFoldDB" id="A0A975H4K2"/>
<dbReference type="SUPFAM" id="SSF48403">
    <property type="entry name" value="Ankyrin repeat"/>
    <property type="match status" value="1"/>
</dbReference>
<dbReference type="InterPro" id="IPR036770">
    <property type="entry name" value="Ankyrin_rpt-contain_sf"/>
</dbReference>
<dbReference type="InterPro" id="IPR051165">
    <property type="entry name" value="Multifunctional_ANK_Repeat"/>
</dbReference>
<feature type="repeat" description="ANK" evidence="3">
    <location>
        <begin position="33"/>
        <end position="65"/>
    </location>
</feature>
<dbReference type="KEGG" id="otd:J1M35_06105"/>
<dbReference type="InterPro" id="IPR002110">
    <property type="entry name" value="Ankyrin_rpt"/>
</dbReference>
<keyword evidence="5" id="KW-1185">Reference proteome</keyword>
<dbReference type="Gene3D" id="1.25.40.20">
    <property type="entry name" value="Ankyrin repeat-containing domain"/>
    <property type="match status" value="1"/>
</dbReference>
<feature type="repeat" description="ANK" evidence="3">
    <location>
        <begin position="66"/>
        <end position="98"/>
    </location>
</feature>
<gene>
    <name evidence="4" type="ORF">J1M35_06105</name>
</gene>
<evidence type="ECO:0000313" key="5">
    <source>
        <dbReference type="Proteomes" id="UP000663903"/>
    </source>
</evidence>
<name>A0A975H4K2_9BURK</name>
<evidence type="ECO:0000256" key="2">
    <source>
        <dbReference type="ARBA" id="ARBA00023043"/>
    </source>
</evidence>
<sequence length="125" mass="13211">MPAIDKLLQSISEVMFPDGMGNQPISLESHGYDGDTPLHVFAWRNDVAAAKLLLGAGADPNARGEMDDTPLHVAITQNNVDLVILLLGYGANPDLRSEFGSARELALDSGGAIATLLTGKADKRL</sequence>
<keyword evidence="2 3" id="KW-0040">ANK repeat</keyword>
<dbReference type="EMBL" id="CP071796">
    <property type="protein sequence ID" value="QTD46455.1"/>
    <property type="molecule type" value="Genomic_DNA"/>
</dbReference>
<dbReference type="SMART" id="SM00248">
    <property type="entry name" value="ANK"/>
    <property type="match status" value="2"/>
</dbReference>
<dbReference type="PANTHER" id="PTHR24123:SF33">
    <property type="entry name" value="PROTEIN HOS4"/>
    <property type="match status" value="1"/>
</dbReference>
<dbReference type="PANTHER" id="PTHR24123">
    <property type="entry name" value="ANKYRIN REPEAT-CONTAINING"/>
    <property type="match status" value="1"/>
</dbReference>
<keyword evidence="1" id="KW-0677">Repeat</keyword>
<evidence type="ECO:0000256" key="3">
    <source>
        <dbReference type="PROSITE-ProRule" id="PRU00023"/>
    </source>
</evidence>
<dbReference type="Proteomes" id="UP000663903">
    <property type="component" value="Chromosome"/>
</dbReference>
<protein>
    <submittedName>
        <fullName evidence="4">Ankyrin repeat domain-containing protein</fullName>
    </submittedName>
</protein>
<dbReference type="Pfam" id="PF12796">
    <property type="entry name" value="Ank_2"/>
    <property type="match status" value="1"/>
</dbReference>
<reference evidence="4" key="1">
    <citation type="submission" date="2021-03" db="EMBL/GenBank/DDBJ databases">
        <title>Ottowia sp. 27C isolated from the cloaca of a Giant Asian pond turtle (Heosemys grandis).</title>
        <authorList>
            <person name="Spergser J."/>
            <person name="Busse H.-J."/>
        </authorList>
    </citation>
    <scope>NUCLEOTIDE SEQUENCE</scope>
    <source>
        <strain evidence="4">27C</strain>
    </source>
</reference>
<proteinExistence type="predicted"/>
<evidence type="ECO:0000256" key="1">
    <source>
        <dbReference type="ARBA" id="ARBA00022737"/>
    </source>
</evidence>
<dbReference type="PROSITE" id="PS50088">
    <property type="entry name" value="ANK_REPEAT"/>
    <property type="match status" value="2"/>
</dbReference>
<evidence type="ECO:0000313" key="4">
    <source>
        <dbReference type="EMBL" id="QTD46455.1"/>
    </source>
</evidence>
<accession>A0A975H4K2</accession>
<organism evidence="4 5">
    <name type="scientific">Ottowia testudinis</name>
    <dbReference type="NCBI Taxonomy" id="2816950"/>
    <lineage>
        <taxon>Bacteria</taxon>
        <taxon>Pseudomonadati</taxon>
        <taxon>Pseudomonadota</taxon>
        <taxon>Betaproteobacteria</taxon>
        <taxon>Burkholderiales</taxon>
        <taxon>Comamonadaceae</taxon>
        <taxon>Ottowia</taxon>
    </lineage>
</organism>
<dbReference type="RefSeq" id="WP_208010354.1">
    <property type="nucleotide sequence ID" value="NZ_CP071796.1"/>
</dbReference>